<keyword evidence="1" id="KW-0812">Transmembrane</keyword>
<evidence type="ECO:0008006" key="5">
    <source>
        <dbReference type="Google" id="ProtNLM"/>
    </source>
</evidence>
<keyword evidence="2" id="KW-0732">Signal</keyword>
<evidence type="ECO:0000256" key="2">
    <source>
        <dbReference type="SAM" id="SignalP"/>
    </source>
</evidence>
<dbReference type="EMBL" id="MCOG01000070">
    <property type="protein sequence ID" value="ORY57340.1"/>
    <property type="molecule type" value="Genomic_DNA"/>
</dbReference>
<feature type="signal peptide" evidence="2">
    <location>
        <begin position="1"/>
        <end position="27"/>
    </location>
</feature>
<evidence type="ECO:0000313" key="3">
    <source>
        <dbReference type="EMBL" id="ORY57340.1"/>
    </source>
</evidence>
<gene>
    <name evidence="3" type="ORF">LY90DRAFT_506494</name>
</gene>
<reference evidence="3 4" key="1">
    <citation type="submission" date="2016-08" db="EMBL/GenBank/DDBJ databases">
        <title>A Parts List for Fungal Cellulosomes Revealed by Comparative Genomics.</title>
        <authorList>
            <consortium name="DOE Joint Genome Institute"/>
            <person name="Haitjema C.H."/>
            <person name="Gilmore S.P."/>
            <person name="Henske J.K."/>
            <person name="Solomon K.V."/>
            <person name="De Groot R."/>
            <person name="Kuo A."/>
            <person name="Mondo S.J."/>
            <person name="Salamov A.A."/>
            <person name="Labutti K."/>
            <person name="Zhao Z."/>
            <person name="Chiniquy J."/>
            <person name="Barry K."/>
            <person name="Brewer H.M."/>
            <person name="Purvine S.O."/>
            <person name="Wright A.T."/>
            <person name="Boxma B."/>
            <person name="Van Alen T."/>
            <person name="Hackstein J.H."/>
            <person name="Baker S.E."/>
            <person name="Grigoriev I.V."/>
            <person name="O'Malley M.A."/>
        </authorList>
    </citation>
    <scope>NUCLEOTIDE SEQUENCE [LARGE SCALE GENOMIC DNA]</scope>
    <source>
        <strain evidence="3 4">G1</strain>
    </source>
</reference>
<feature type="transmembrane region" description="Helical" evidence="1">
    <location>
        <begin position="80"/>
        <end position="99"/>
    </location>
</feature>
<keyword evidence="1" id="KW-0472">Membrane</keyword>
<dbReference type="Proteomes" id="UP000193920">
    <property type="component" value="Unassembled WGS sequence"/>
</dbReference>
<feature type="transmembrane region" description="Helical" evidence="1">
    <location>
        <begin position="51"/>
        <end position="68"/>
    </location>
</feature>
<keyword evidence="1" id="KW-1133">Transmembrane helix</keyword>
<feature type="chain" id="PRO_5012756541" description="G-protein coupled receptors family 3 profile domain-containing protein" evidence="2">
    <location>
        <begin position="28"/>
        <end position="157"/>
    </location>
</feature>
<feature type="transmembrane region" description="Helical" evidence="1">
    <location>
        <begin position="105"/>
        <end position="127"/>
    </location>
</feature>
<sequence length="157" mass="18266">MIMIVISIALIHVLFLLVWVILNKVKAVVSYTNDLKEYTKCSYPLTRNVCTIINLTIVGFCIYLFYIVKDIGKYYKDKMSIPVYIYILYIILIEVLSNIEEVSVITIDIFDSVGSTVNSIVTIYFLYFTRLKDIHKEQKVKLQFNKSNTIIRSTDIL</sequence>
<proteinExistence type="predicted"/>
<dbReference type="AlphaFoldDB" id="A0A1Y2DDJ9"/>
<protein>
    <recommendedName>
        <fullName evidence="5">G-protein coupled receptors family 3 profile domain-containing protein</fullName>
    </recommendedName>
</protein>
<accession>A0A1Y2DDJ9</accession>
<dbReference type="OrthoDB" id="10580584at2759"/>
<evidence type="ECO:0000256" key="1">
    <source>
        <dbReference type="SAM" id="Phobius"/>
    </source>
</evidence>
<organism evidence="3 4">
    <name type="scientific">Neocallimastix californiae</name>
    <dbReference type="NCBI Taxonomy" id="1754190"/>
    <lineage>
        <taxon>Eukaryota</taxon>
        <taxon>Fungi</taxon>
        <taxon>Fungi incertae sedis</taxon>
        <taxon>Chytridiomycota</taxon>
        <taxon>Chytridiomycota incertae sedis</taxon>
        <taxon>Neocallimastigomycetes</taxon>
        <taxon>Neocallimastigales</taxon>
        <taxon>Neocallimastigaceae</taxon>
        <taxon>Neocallimastix</taxon>
    </lineage>
</organism>
<evidence type="ECO:0000313" key="4">
    <source>
        <dbReference type="Proteomes" id="UP000193920"/>
    </source>
</evidence>
<comment type="caution">
    <text evidence="3">The sequence shown here is derived from an EMBL/GenBank/DDBJ whole genome shotgun (WGS) entry which is preliminary data.</text>
</comment>
<name>A0A1Y2DDJ9_9FUNG</name>
<keyword evidence="4" id="KW-1185">Reference proteome</keyword>